<gene>
    <name evidence="3" type="ORF">MNBD_NITROSPIRAE03-781</name>
</gene>
<sequence length="140" mass="15473">MEKLIPQIRSLGSRGKGCGVHTPLITGEPKHPSGHPPYLRGSNLSSTPQGGLLILDYRKIHEVIIRKLPVSHLFSYFRITINAIIIMVFNTFGGKIDKYRGFLIPVPGIICSGYSEYRVDTGLSCQSTALLELVHIKQTS</sequence>
<dbReference type="EMBL" id="UOGI01000264">
    <property type="protein sequence ID" value="VAX34151.1"/>
    <property type="molecule type" value="Genomic_DNA"/>
</dbReference>
<reference evidence="3" key="1">
    <citation type="submission" date="2018-06" db="EMBL/GenBank/DDBJ databases">
        <authorList>
            <person name="Zhirakovskaya E."/>
        </authorList>
    </citation>
    <scope>NUCLEOTIDE SEQUENCE</scope>
</reference>
<evidence type="ECO:0000256" key="2">
    <source>
        <dbReference type="SAM" id="Phobius"/>
    </source>
</evidence>
<feature type="region of interest" description="Disordered" evidence="1">
    <location>
        <begin position="1"/>
        <end position="41"/>
    </location>
</feature>
<proteinExistence type="predicted"/>
<accession>A0A3B1D5T3</accession>
<dbReference type="AlphaFoldDB" id="A0A3B1D5T3"/>
<name>A0A3B1D5T3_9ZZZZ</name>
<feature type="transmembrane region" description="Helical" evidence="2">
    <location>
        <begin position="73"/>
        <end position="92"/>
    </location>
</feature>
<keyword evidence="2" id="KW-1133">Transmembrane helix</keyword>
<organism evidence="3">
    <name type="scientific">hydrothermal vent metagenome</name>
    <dbReference type="NCBI Taxonomy" id="652676"/>
    <lineage>
        <taxon>unclassified sequences</taxon>
        <taxon>metagenomes</taxon>
        <taxon>ecological metagenomes</taxon>
    </lineage>
</organism>
<keyword evidence="2" id="KW-0812">Transmembrane</keyword>
<evidence type="ECO:0000256" key="1">
    <source>
        <dbReference type="SAM" id="MobiDB-lite"/>
    </source>
</evidence>
<evidence type="ECO:0000313" key="3">
    <source>
        <dbReference type="EMBL" id="VAX34151.1"/>
    </source>
</evidence>
<protein>
    <submittedName>
        <fullName evidence="3">Uncharacterized protein</fullName>
    </submittedName>
</protein>
<keyword evidence="2" id="KW-0472">Membrane</keyword>